<organism evidence="3 4">
    <name type="scientific">Zwartia hollandica</name>
    <dbReference type="NCBI Taxonomy" id="324606"/>
    <lineage>
        <taxon>Bacteria</taxon>
        <taxon>Pseudomonadati</taxon>
        <taxon>Pseudomonadota</taxon>
        <taxon>Betaproteobacteria</taxon>
        <taxon>Burkholderiales</taxon>
        <taxon>Alcaligenaceae</taxon>
        <taxon>Zwartia</taxon>
    </lineage>
</organism>
<dbReference type="EMBL" id="JAHXRI010000006">
    <property type="protein sequence ID" value="MBZ1349709.1"/>
    <property type="molecule type" value="Genomic_DNA"/>
</dbReference>
<dbReference type="AlphaFoldDB" id="A0A953N9P4"/>
<keyword evidence="3" id="KW-0378">Hydrolase</keyword>
<evidence type="ECO:0000313" key="3">
    <source>
        <dbReference type="EMBL" id="MBZ1349709.1"/>
    </source>
</evidence>
<reference evidence="3" key="1">
    <citation type="submission" date="2021-07" db="EMBL/GenBank/DDBJ databases">
        <title>New genus and species of the family Alcaligenaceae.</title>
        <authorList>
            <person name="Hahn M.W."/>
        </authorList>
    </citation>
    <scope>NUCLEOTIDE SEQUENCE</scope>
    <source>
        <strain evidence="3">LF4-65</strain>
    </source>
</reference>
<dbReference type="Gene3D" id="3.40.50.1820">
    <property type="entry name" value="alpha/beta hydrolase"/>
    <property type="match status" value="1"/>
</dbReference>
<protein>
    <submittedName>
        <fullName evidence="3">Dienelactone hydrolase family protein</fullName>
    </submittedName>
</protein>
<dbReference type="PANTHER" id="PTHR46623">
    <property type="entry name" value="CARBOXYMETHYLENEBUTENOLIDASE-RELATED"/>
    <property type="match status" value="1"/>
</dbReference>
<dbReference type="SUPFAM" id="SSF53474">
    <property type="entry name" value="alpha/beta-Hydrolases"/>
    <property type="match status" value="1"/>
</dbReference>
<dbReference type="Proteomes" id="UP000739565">
    <property type="component" value="Unassembled WGS sequence"/>
</dbReference>
<dbReference type="RefSeq" id="WP_259660133.1">
    <property type="nucleotide sequence ID" value="NZ_JAHXRI010000006.1"/>
</dbReference>
<dbReference type="GO" id="GO:0016787">
    <property type="term" value="F:hydrolase activity"/>
    <property type="evidence" value="ECO:0007669"/>
    <property type="project" value="UniProtKB-KW"/>
</dbReference>
<feature type="region of interest" description="Disordered" evidence="1">
    <location>
        <begin position="223"/>
        <end position="246"/>
    </location>
</feature>
<gene>
    <name evidence="3" type="ORF">KZZ10_03545</name>
</gene>
<evidence type="ECO:0000313" key="4">
    <source>
        <dbReference type="Proteomes" id="UP000739565"/>
    </source>
</evidence>
<dbReference type="InterPro" id="IPR051049">
    <property type="entry name" value="Dienelactone_hydrolase-like"/>
</dbReference>
<keyword evidence="4" id="KW-1185">Reference proteome</keyword>
<dbReference type="Pfam" id="PF01738">
    <property type="entry name" value="DLH"/>
    <property type="match status" value="1"/>
</dbReference>
<proteinExistence type="predicted"/>
<dbReference type="InterPro" id="IPR029058">
    <property type="entry name" value="AB_hydrolase_fold"/>
</dbReference>
<comment type="caution">
    <text evidence="3">The sequence shown here is derived from an EMBL/GenBank/DDBJ whole genome shotgun (WGS) entry which is preliminary data.</text>
</comment>
<dbReference type="PANTHER" id="PTHR46623:SF6">
    <property type="entry name" value="ALPHA_BETA-HYDROLASES SUPERFAMILY PROTEIN"/>
    <property type="match status" value="1"/>
</dbReference>
<evidence type="ECO:0000256" key="1">
    <source>
        <dbReference type="SAM" id="MobiDB-lite"/>
    </source>
</evidence>
<evidence type="ECO:0000259" key="2">
    <source>
        <dbReference type="Pfam" id="PF01738"/>
    </source>
</evidence>
<sequence>MSALAYAQAERPTNLHIFLPHTEPKGVVIALHGCGGLLSSAKSRASELSARHASMAKLITEAGWIALFPDSFSPRGRREICTQKFSERTINSSHRRLDALKTAQWVREQKWSGEEPSRPLKTVILGWSHGGSAVLQTIERTQRGEPAKGLIDQAIAFYPGCSEQLKRGYKTNIPLTMFLAGKDDWTAPQPCIELGKSVGATVWVYEEAYHGFDSPIGKVQFRPEVPNGVSPGQGVHSGPNPEAREDAYNKLRSLLRQLETP</sequence>
<accession>A0A953N9P4</accession>
<name>A0A953N9P4_9BURK</name>
<dbReference type="InterPro" id="IPR002925">
    <property type="entry name" value="Dienelactn_hydro"/>
</dbReference>
<feature type="domain" description="Dienelactone hydrolase" evidence="2">
    <location>
        <begin position="50"/>
        <end position="257"/>
    </location>
</feature>